<dbReference type="InterPro" id="IPR004314">
    <property type="entry name" value="Neprosin"/>
</dbReference>
<evidence type="ECO:0000259" key="1">
    <source>
        <dbReference type="PROSITE" id="PS52045"/>
    </source>
</evidence>
<sequence>MKFVEVEGEQTEAKEGRSIEADHMGIISTLFSDVITDQPSDYHVHTQNDGMGCYNTDCQGFVLSNVSGTPVLGGKVAPLSTYDGKDYFVTLTIKKDLKTEDWSLYRDDNSEPILIGWWPKALFNNTFDYATKIMWAAGVHYPKNETSPPMGSGHAATEGANKAAYISHIKVYNHFGYPSNPSSYPSDVKVEELTDRYDCFSTDGFQMPQSRHNNFYYGGPPGCKN</sequence>
<dbReference type="PANTHER" id="PTHR31589:SF104">
    <property type="entry name" value="OS07G0422700 PROTEIN"/>
    <property type="match status" value="1"/>
</dbReference>
<dbReference type="OrthoDB" id="784883at2759"/>
<dbReference type="InterPro" id="IPR053168">
    <property type="entry name" value="Glutamic_endopeptidase"/>
</dbReference>
<dbReference type="PANTHER" id="PTHR31589">
    <property type="entry name" value="PROTEIN, PUTATIVE (DUF239)-RELATED-RELATED"/>
    <property type="match status" value="1"/>
</dbReference>
<evidence type="ECO:0000313" key="2">
    <source>
        <dbReference type="EMBL" id="KAF3331181.1"/>
    </source>
</evidence>
<dbReference type="Proteomes" id="UP000623129">
    <property type="component" value="Unassembled WGS sequence"/>
</dbReference>
<evidence type="ECO:0000313" key="3">
    <source>
        <dbReference type="Proteomes" id="UP000623129"/>
    </source>
</evidence>
<comment type="caution">
    <text evidence="2">The sequence shown here is derived from an EMBL/GenBank/DDBJ whole genome shotgun (WGS) entry which is preliminary data.</text>
</comment>
<protein>
    <recommendedName>
        <fullName evidence="1">Neprosin PEP catalytic domain-containing protein</fullName>
    </recommendedName>
</protein>
<dbReference type="PROSITE" id="PS52045">
    <property type="entry name" value="NEPROSIN_PEP_CD"/>
    <property type="match status" value="1"/>
</dbReference>
<feature type="domain" description="Neprosin PEP catalytic" evidence="1">
    <location>
        <begin position="1"/>
        <end position="224"/>
    </location>
</feature>
<accession>A0A833VAP4</accession>
<dbReference type="EMBL" id="SWLB01000013">
    <property type="protein sequence ID" value="KAF3331181.1"/>
    <property type="molecule type" value="Genomic_DNA"/>
</dbReference>
<keyword evidence="3" id="KW-1185">Reference proteome</keyword>
<gene>
    <name evidence="2" type="ORF">FCM35_KLT04535</name>
</gene>
<proteinExistence type="predicted"/>
<name>A0A833VAP4_9POAL</name>
<dbReference type="Pfam" id="PF03080">
    <property type="entry name" value="Neprosin"/>
    <property type="match status" value="1"/>
</dbReference>
<reference evidence="2" key="1">
    <citation type="submission" date="2020-01" db="EMBL/GenBank/DDBJ databases">
        <title>Genome sequence of Kobresia littledalei, the first chromosome-level genome in the family Cyperaceae.</title>
        <authorList>
            <person name="Qu G."/>
        </authorList>
    </citation>
    <scope>NUCLEOTIDE SEQUENCE</scope>
    <source>
        <strain evidence="2">C.B.Clarke</strain>
        <tissue evidence="2">Leaf</tissue>
    </source>
</reference>
<organism evidence="2 3">
    <name type="scientific">Carex littledalei</name>
    <dbReference type="NCBI Taxonomy" id="544730"/>
    <lineage>
        <taxon>Eukaryota</taxon>
        <taxon>Viridiplantae</taxon>
        <taxon>Streptophyta</taxon>
        <taxon>Embryophyta</taxon>
        <taxon>Tracheophyta</taxon>
        <taxon>Spermatophyta</taxon>
        <taxon>Magnoliopsida</taxon>
        <taxon>Liliopsida</taxon>
        <taxon>Poales</taxon>
        <taxon>Cyperaceae</taxon>
        <taxon>Cyperoideae</taxon>
        <taxon>Cariceae</taxon>
        <taxon>Carex</taxon>
        <taxon>Carex subgen. Euthyceras</taxon>
    </lineage>
</organism>
<dbReference type="AlphaFoldDB" id="A0A833VAP4"/>